<comment type="similarity">
    <text evidence="1">Belongs to the GMC oxidoreductase family.</text>
</comment>
<dbReference type="Gene3D" id="3.30.560.10">
    <property type="entry name" value="Glucose Oxidase, domain 3"/>
    <property type="match status" value="1"/>
</dbReference>
<feature type="compositionally biased region" description="Low complexity" evidence="2">
    <location>
        <begin position="313"/>
        <end position="327"/>
    </location>
</feature>
<evidence type="ECO:0000256" key="2">
    <source>
        <dbReference type="SAM" id="MobiDB-lite"/>
    </source>
</evidence>
<reference evidence="5" key="1">
    <citation type="journal article" date="2015" name="Genome Announc.">
        <title>Draft genome sequence of the cellulolytic fungus Chaetomium globosum.</title>
        <authorList>
            <person name="Cuomo C.A."/>
            <person name="Untereiner W.A."/>
            <person name="Ma L.-J."/>
            <person name="Grabherr M."/>
            <person name="Birren B.W."/>
        </authorList>
    </citation>
    <scope>NUCLEOTIDE SEQUENCE [LARGE SCALE GENOMIC DNA]</scope>
    <source>
        <strain evidence="5">ATCC 6205 / CBS 148.51 / DSM 1962 / NBRC 6347 / NRRL 1970</strain>
    </source>
</reference>
<organism evidence="4 5">
    <name type="scientific">Chaetomium globosum (strain ATCC 6205 / CBS 148.51 / DSM 1962 / NBRC 6347 / NRRL 1970)</name>
    <name type="common">Soil fungus</name>
    <dbReference type="NCBI Taxonomy" id="306901"/>
    <lineage>
        <taxon>Eukaryota</taxon>
        <taxon>Fungi</taxon>
        <taxon>Dikarya</taxon>
        <taxon>Ascomycota</taxon>
        <taxon>Pezizomycotina</taxon>
        <taxon>Sordariomycetes</taxon>
        <taxon>Sordariomycetidae</taxon>
        <taxon>Sordariales</taxon>
        <taxon>Chaetomiaceae</taxon>
        <taxon>Chaetomium</taxon>
    </lineage>
</organism>
<dbReference type="PIRSF" id="PIRSF000137">
    <property type="entry name" value="Alcohol_oxidase"/>
    <property type="match status" value="1"/>
</dbReference>
<dbReference type="GeneID" id="4395002"/>
<dbReference type="InterPro" id="IPR007867">
    <property type="entry name" value="GMC_OxRtase_C"/>
</dbReference>
<feature type="region of interest" description="Disordered" evidence="2">
    <location>
        <begin position="301"/>
        <end position="355"/>
    </location>
</feature>
<keyword evidence="5" id="KW-1185">Reference proteome</keyword>
<dbReference type="OrthoDB" id="269227at2759"/>
<evidence type="ECO:0000259" key="3">
    <source>
        <dbReference type="PROSITE" id="PS00624"/>
    </source>
</evidence>
<evidence type="ECO:0000313" key="4">
    <source>
        <dbReference type="EMBL" id="EAQ84387.1"/>
    </source>
</evidence>
<dbReference type="VEuPathDB" id="FungiDB:CHGG_08401"/>
<dbReference type="PANTHER" id="PTHR11552">
    <property type="entry name" value="GLUCOSE-METHANOL-CHOLINE GMC OXIDOREDUCTASE"/>
    <property type="match status" value="1"/>
</dbReference>
<dbReference type="InterPro" id="IPR000172">
    <property type="entry name" value="GMC_OxRdtase_N"/>
</dbReference>
<dbReference type="Gene3D" id="3.50.50.60">
    <property type="entry name" value="FAD/NAD(P)-binding domain"/>
    <property type="match status" value="1"/>
</dbReference>
<dbReference type="SUPFAM" id="SSF54373">
    <property type="entry name" value="FAD-linked reductases, C-terminal domain"/>
    <property type="match status" value="1"/>
</dbReference>
<dbReference type="RefSeq" id="XP_001226328.1">
    <property type="nucleotide sequence ID" value="XM_001226327.1"/>
</dbReference>
<dbReference type="Pfam" id="PF00732">
    <property type="entry name" value="GMC_oxred_N"/>
    <property type="match status" value="1"/>
</dbReference>
<dbReference type="AlphaFoldDB" id="Q2GUF3"/>
<evidence type="ECO:0000313" key="5">
    <source>
        <dbReference type="Proteomes" id="UP000001056"/>
    </source>
</evidence>
<dbReference type="eggNOG" id="KOG1238">
    <property type="taxonomic scope" value="Eukaryota"/>
</dbReference>
<proteinExistence type="inferred from homology"/>
<dbReference type="PANTHER" id="PTHR11552:SF115">
    <property type="entry name" value="DEHYDROGENASE XPTC-RELATED"/>
    <property type="match status" value="1"/>
</dbReference>
<dbReference type="GO" id="GO:0044550">
    <property type="term" value="P:secondary metabolite biosynthetic process"/>
    <property type="evidence" value="ECO:0007669"/>
    <property type="project" value="TreeGrafter"/>
</dbReference>
<dbReference type="InterPro" id="IPR012132">
    <property type="entry name" value="GMC_OxRdtase"/>
</dbReference>
<gene>
    <name evidence="4" type="ORF">CHGG_08401</name>
</gene>
<protein>
    <recommendedName>
        <fullName evidence="3">Glucose-methanol-choline oxidoreductase N-terminal domain-containing protein</fullName>
    </recommendedName>
</protein>
<feature type="domain" description="Glucose-methanol-choline oxidoreductase N-terminal" evidence="3">
    <location>
        <begin position="181"/>
        <end position="195"/>
    </location>
</feature>
<accession>Q2GUF3</accession>
<sequence length="487" mass="51471">MGYSRGSRADYDAWEELGNPGWGWDGLLPYFRKSTTFTPPSPEVARRWNITWDPSVYGDGPLRTHISDFQYPDVAVFWDALREQPGLELPPGANAGDGPGAFWSPLSVDARTMTRSTARSAYYDPVNATRPNLRLVTGQTATEILFHPGKALKAKGVRIVSRSDNTTRSVYARKEVILAAGAIQTPQLLQASGIGPASVLAAAGVKVKKDLPSVGANLQDHPTTLLLFSLANQAFPNPDTITTNATYNATAWAEYLAHKTGPISTANGNTIAYYSLPSLHTNTTTTNPPSKATTLATALLTPKRHRPPPPFSTAPSPALSKASSPSAPSSPAPSPNPHSAITCPPAARERRRAAANPVDAANVVGIVRHARRFWGGAGAMARLGPVEIVPGVGEGGEQTDEELLDRLRADRGVFWPSLAHPCGTCAMIPEGLGGCVDAELRVYGVSGLRVVDASVMPLIVGSALQATVYAVAEKAADVIRGRVAAGP</sequence>
<dbReference type="InParanoid" id="Q2GUF3"/>
<name>Q2GUF3_CHAGB</name>
<dbReference type="PROSITE" id="PS00624">
    <property type="entry name" value="GMC_OXRED_2"/>
    <property type="match status" value="1"/>
</dbReference>
<dbReference type="HOGENOM" id="CLU_002865_6_1_1"/>
<dbReference type="Pfam" id="PF05199">
    <property type="entry name" value="GMC_oxred_C"/>
    <property type="match status" value="1"/>
</dbReference>
<dbReference type="InterPro" id="IPR036188">
    <property type="entry name" value="FAD/NAD-bd_sf"/>
</dbReference>
<evidence type="ECO:0000256" key="1">
    <source>
        <dbReference type="ARBA" id="ARBA00010790"/>
    </source>
</evidence>
<dbReference type="GO" id="GO:0016614">
    <property type="term" value="F:oxidoreductase activity, acting on CH-OH group of donors"/>
    <property type="evidence" value="ECO:0007669"/>
    <property type="project" value="InterPro"/>
</dbReference>
<dbReference type="SUPFAM" id="SSF51905">
    <property type="entry name" value="FAD/NAD(P)-binding domain"/>
    <property type="match status" value="1"/>
</dbReference>
<dbReference type="EMBL" id="CH408034">
    <property type="protein sequence ID" value="EAQ84387.1"/>
    <property type="molecule type" value="Genomic_DNA"/>
</dbReference>
<dbReference type="Proteomes" id="UP000001056">
    <property type="component" value="Unassembled WGS sequence"/>
</dbReference>
<dbReference type="GO" id="GO:0050660">
    <property type="term" value="F:flavin adenine dinucleotide binding"/>
    <property type="evidence" value="ECO:0007669"/>
    <property type="project" value="InterPro"/>
</dbReference>
<dbReference type="OMA" id="YGTQHLS"/>